<evidence type="ECO:0000259" key="1">
    <source>
        <dbReference type="PROSITE" id="PS50106"/>
    </source>
</evidence>
<dbReference type="InterPro" id="IPR036034">
    <property type="entry name" value="PDZ_sf"/>
</dbReference>
<proteinExistence type="predicted"/>
<accession>A0A9N8HK14</accession>
<dbReference type="Pfam" id="PF00595">
    <property type="entry name" value="PDZ"/>
    <property type="match status" value="1"/>
</dbReference>
<dbReference type="Proteomes" id="UP001153069">
    <property type="component" value="Unassembled WGS sequence"/>
</dbReference>
<evidence type="ECO:0000313" key="2">
    <source>
        <dbReference type="EMBL" id="CAB9515200.1"/>
    </source>
</evidence>
<dbReference type="AlphaFoldDB" id="A0A9N8HK14"/>
<evidence type="ECO:0000313" key="3">
    <source>
        <dbReference type="Proteomes" id="UP001153069"/>
    </source>
</evidence>
<dbReference type="CDD" id="cd00136">
    <property type="entry name" value="PDZ_canonical"/>
    <property type="match status" value="1"/>
</dbReference>
<feature type="domain" description="PDZ" evidence="1">
    <location>
        <begin position="52"/>
        <end position="127"/>
    </location>
</feature>
<reference evidence="2" key="1">
    <citation type="submission" date="2020-06" db="EMBL/GenBank/DDBJ databases">
        <authorList>
            <consortium name="Plant Systems Biology data submission"/>
        </authorList>
    </citation>
    <scope>NUCLEOTIDE SEQUENCE</scope>
    <source>
        <strain evidence="2">D6</strain>
    </source>
</reference>
<dbReference type="InterPro" id="IPR001478">
    <property type="entry name" value="PDZ"/>
</dbReference>
<name>A0A9N8HK14_9STRA</name>
<protein>
    <recommendedName>
        <fullName evidence="1">PDZ domain-containing protein</fullName>
    </recommendedName>
</protein>
<dbReference type="EMBL" id="CAICTM010000698">
    <property type="protein sequence ID" value="CAB9515200.1"/>
    <property type="molecule type" value="Genomic_DNA"/>
</dbReference>
<keyword evidence="3" id="KW-1185">Reference proteome</keyword>
<dbReference type="Gene3D" id="2.30.42.10">
    <property type="match status" value="1"/>
</dbReference>
<gene>
    <name evidence="2" type="ORF">SEMRO_699_G189440.1</name>
</gene>
<dbReference type="OrthoDB" id="2157866at2759"/>
<comment type="caution">
    <text evidence="2">The sequence shown here is derived from an EMBL/GenBank/DDBJ whole genome shotgun (WGS) entry which is preliminary data.</text>
</comment>
<dbReference type="SMART" id="SM00228">
    <property type="entry name" value="PDZ"/>
    <property type="match status" value="1"/>
</dbReference>
<organism evidence="2 3">
    <name type="scientific">Seminavis robusta</name>
    <dbReference type="NCBI Taxonomy" id="568900"/>
    <lineage>
        <taxon>Eukaryota</taxon>
        <taxon>Sar</taxon>
        <taxon>Stramenopiles</taxon>
        <taxon>Ochrophyta</taxon>
        <taxon>Bacillariophyta</taxon>
        <taxon>Bacillariophyceae</taxon>
        <taxon>Bacillariophycidae</taxon>
        <taxon>Naviculales</taxon>
        <taxon>Naviculaceae</taxon>
        <taxon>Seminavis</taxon>
    </lineage>
</organism>
<sequence>MAFGFKSVADRGINRNTSKNQWRGIGTTARMVSGGFSFDDGEQVLVSVQKPLGILLEQDDVDDENVLGPVIVAEVDPSGSAGRAGVQAGDILVAIQNASVEQQSLEYAMDFLQQTPRVVNLRFIRPSS</sequence>
<dbReference type="SUPFAM" id="SSF50156">
    <property type="entry name" value="PDZ domain-like"/>
    <property type="match status" value="1"/>
</dbReference>
<dbReference type="PROSITE" id="PS50106">
    <property type="entry name" value="PDZ"/>
    <property type="match status" value="1"/>
</dbReference>